<feature type="region of interest" description="Disordered" evidence="1">
    <location>
        <begin position="163"/>
        <end position="197"/>
    </location>
</feature>
<accession>A0AAD1XLC2</accession>
<keyword evidence="3" id="KW-1185">Reference proteome</keyword>
<proteinExistence type="predicted"/>
<reference evidence="2" key="1">
    <citation type="submission" date="2023-07" db="EMBL/GenBank/DDBJ databases">
        <authorList>
            <consortium name="AG Swart"/>
            <person name="Singh M."/>
            <person name="Singh A."/>
            <person name="Seah K."/>
            <person name="Emmerich C."/>
        </authorList>
    </citation>
    <scope>NUCLEOTIDE SEQUENCE</scope>
    <source>
        <strain evidence="2">DP1</strain>
    </source>
</reference>
<dbReference type="Proteomes" id="UP001295684">
    <property type="component" value="Unassembled WGS sequence"/>
</dbReference>
<protein>
    <submittedName>
        <fullName evidence="2">Uncharacterized protein</fullName>
    </submittedName>
</protein>
<name>A0AAD1XLC2_EUPCR</name>
<organism evidence="2 3">
    <name type="scientific">Euplotes crassus</name>
    <dbReference type="NCBI Taxonomy" id="5936"/>
    <lineage>
        <taxon>Eukaryota</taxon>
        <taxon>Sar</taxon>
        <taxon>Alveolata</taxon>
        <taxon>Ciliophora</taxon>
        <taxon>Intramacronucleata</taxon>
        <taxon>Spirotrichea</taxon>
        <taxon>Hypotrichia</taxon>
        <taxon>Euplotida</taxon>
        <taxon>Euplotidae</taxon>
        <taxon>Moneuplotes</taxon>
    </lineage>
</organism>
<dbReference type="EMBL" id="CAMPGE010016187">
    <property type="protein sequence ID" value="CAI2374762.1"/>
    <property type="molecule type" value="Genomic_DNA"/>
</dbReference>
<evidence type="ECO:0000256" key="1">
    <source>
        <dbReference type="SAM" id="MobiDB-lite"/>
    </source>
</evidence>
<evidence type="ECO:0000313" key="2">
    <source>
        <dbReference type="EMBL" id="CAI2374762.1"/>
    </source>
</evidence>
<feature type="compositionally biased region" description="Basic and acidic residues" evidence="1">
    <location>
        <begin position="167"/>
        <end position="176"/>
    </location>
</feature>
<evidence type="ECO:0000313" key="3">
    <source>
        <dbReference type="Proteomes" id="UP001295684"/>
    </source>
</evidence>
<feature type="compositionally biased region" description="Basic and acidic residues" evidence="1">
    <location>
        <begin position="89"/>
        <end position="135"/>
    </location>
</feature>
<feature type="compositionally biased region" description="Basic residues" evidence="1">
    <location>
        <begin position="78"/>
        <end position="88"/>
    </location>
</feature>
<sequence length="260" mass="31179">MDELLSLKRFETLLPRKLEFQLTQVLSSQGIKKTTQQESEMLVEEKDAEKDVKRAKINTKDDHKKISQDITDIFSKKGRKKSKKIIKQRKQDEYQQKVEKSKQEREEQLQKFAENKREKIKQENIKRKAKPEQEKPKKRVKVSGSLLESEEFKTMVGKAGISAWNEQEDHKDETTEQTKQTVSSMLQEENTRKIRDKYDMEYDKGKVKKIRKKANPFSNPTNEFQRIENKGRKRYLEKEQKRRRILKENSKNSKFRSKRR</sequence>
<feature type="compositionally biased region" description="Basic and acidic residues" evidence="1">
    <location>
        <begin position="225"/>
        <end position="251"/>
    </location>
</feature>
<comment type="caution">
    <text evidence="2">The sequence shown here is derived from an EMBL/GenBank/DDBJ whole genome shotgun (WGS) entry which is preliminary data.</text>
</comment>
<dbReference type="AlphaFoldDB" id="A0AAD1XLC2"/>
<feature type="region of interest" description="Disordered" evidence="1">
    <location>
        <begin position="212"/>
        <end position="260"/>
    </location>
</feature>
<feature type="compositionally biased region" description="Polar residues" evidence="1">
    <location>
        <begin position="177"/>
        <end position="188"/>
    </location>
</feature>
<gene>
    <name evidence="2" type="ORF">ECRASSUSDP1_LOCUS16119</name>
</gene>
<feature type="region of interest" description="Disordered" evidence="1">
    <location>
        <begin position="78"/>
        <end position="144"/>
    </location>
</feature>